<feature type="transmembrane region" description="Helical" evidence="5">
    <location>
        <begin position="635"/>
        <end position="668"/>
    </location>
</feature>
<dbReference type="InterPro" id="IPR051171">
    <property type="entry name" value="CaCA"/>
</dbReference>
<evidence type="ECO:0000259" key="6">
    <source>
        <dbReference type="Pfam" id="PF03160"/>
    </source>
</evidence>
<gene>
    <name evidence="7" type="ORF">HOLleu_39296</name>
</gene>
<dbReference type="InterPro" id="IPR003644">
    <property type="entry name" value="Calx_beta"/>
</dbReference>
<dbReference type="GO" id="GO:0016020">
    <property type="term" value="C:membrane"/>
    <property type="evidence" value="ECO:0007669"/>
    <property type="project" value="InterPro"/>
</dbReference>
<organism evidence="7 8">
    <name type="scientific">Holothuria leucospilota</name>
    <name type="common">Black long sea cucumber</name>
    <name type="synonym">Mertensiothuria leucospilota</name>
    <dbReference type="NCBI Taxonomy" id="206669"/>
    <lineage>
        <taxon>Eukaryota</taxon>
        <taxon>Metazoa</taxon>
        <taxon>Echinodermata</taxon>
        <taxon>Eleutherozoa</taxon>
        <taxon>Echinozoa</taxon>
        <taxon>Holothuroidea</taxon>
        <taxon>Aspidochirotacea</taxon>
        <taxon>Aspidochirotida</taxon>
        <taxon>Holothuriidae</taxon>
        <taxon>Holothuria</taxon>
    </lineage>
</organism>
<feature type="domain" description="Calx-beta" evidence="6">
    <location>
        <begin position="503"/>
        <end position="588"/>
    </location>
</feature>
<keyword evidence="4" id="KW-0813">Transport</keyword>
<evidence type="ECO:0000313" key="8">
    <source>
        <dbReference type="Proteomes" id="UP001152320"/>
    </source>
</evidence>
<dbReference type="AlphaFoldDB" id="A0A9Q1BE89"/>
<sequence>MADAFITVGDLDGNSVLITIVRSEALSYGTFVDLDLSYNGRRLAFLNYDAVIIPANSTNTTTNLVLLDVSNLFFDQDSTYNVSITFSNNCDVGSPRSTIITVKPERNVTLSFNDGYSSGREPSCEGCCSNYIVIRSSKELIDEMTIHLLTGSQDTAQYNDDYSLDKEFVDPHPTVNLSVYTTYHYAVVCIRRDGRVEETEFFHLRFDEENLPDRVFVESPKEIRFEIYDTFIGFIGIINGSQHFSEDIGTIELIVQTNITQQNESLDLKVIMEPTYSPESESATPGEDYVPFAGNYVVPPGVSSIVIPITIINDDLAELEERFAFQVGAYYRNNYYNDYATMYIEDDETSKTPLLFSFDTNSVTVNESSGTLDLYVRANIRNEGYVYLQYFPTEENGLLEYQDYTASFNATIKQEVFQFDKDTEHKIEVNILNDCDVEMTEMMVLNISAVSIGQVDPENYNLTIIVEDNDEEGDLDCLACSCSGDIWPTEEPNTGPEREPLMFNFELNKFEIYEGECSFYDIDVVATKPTNATIFIGIQPWELEYGKDFTLSAKKLVFENNDRQNFSFRALQDTVDEDVESTLINIAYASDGMIGLQNAILVNVLNEKSITSEDNSRSARSIDESSLKETRSEEFGSAVITTGLVAGLVSSLLVVMVTTILLGLAVVLRKPKQSS</sequence>
<comment type="caution">
    <text evidence="7">The sequence shown here is derived from an EMBL/GenBank/DDBJ whole genome shotgun (WGS) entry which is preliminary data.</text>
</comment>
<keyword evidence="4" id="KW-0406">Ion transport</keyword>
<proteinExistence type="predicted"/>
<dbReference type="PANTHER" id="PTHR11878">
    <property type="entry name" value="SODIUM/CALCIUM EXCHANGER"/>
    <property type="match status" value="1"/>
</dbReference>
<dbReference type="EMBL" id="JAIZAY010000021">
    <property type="protein sequence ID" value="KAJ8021949.1"/>
    <property type="molecule type" value="Genomic_DNA"/>
</dbReference>
<accession>A0A9Q1BE89</accession>
<evidence type="ECO:0000256" key="4">
    <source>
        <dbReference type="ARBA" id="ARBA00023065"/>
    </source>
</evidence>
<dbReference type="PANTHER" id="PTHR11878:SF65">
    <property type="entry name" value="NA_CA-EXCHANGE PROTEIN, ISOFORM G"/>
    <property type="match status" value="1"/>
</dbReference>
<keyword evidence="5" id="KW-0472">Membrane</keyword>
<evidence type="ECO:0000256" key="1">
    <source>
        <dbReference type="ARBA" id="ARBA00022729"/>
    </source>
</evidence>
<evidence type="ECO:0000256" key="3">
    <source>
        <dbReference type="ARBA" id="ARBA00022837"/>
    </source>
</evidence>
<dbReference type="Pfam" id="PF03160">
    <property type="entry name" value="Calx-beta"/>
    <property type="match status" value="3"/>
</dbReference>
<reference evidence="7" key="1">
    <citation type="submission" date="2021-10" db="EMBL/GenBank/DDBJ databases">
        <title>Tropical sea cucumber genome reveals ecological adaptation and Cuvierian tubules defense mechanism.</title>
        <authorList>
            <person name="Chen T."/>
        </authorList>
    </citation>
    <scope>NUCLEOTIDE SEQUENCE</scope>
    <source>
        <strain evidence="7">Nanhai2018</strain>
        <tissue evidence="7">Muscle</tissue>
    </source>
</reference>
<keyword evidence="3" id="KW-0106">Calcium</keyword>
<dbReference type="Gene3D" id="2.60.40.2030">
    <property type="match status" value="2"/>
</dbReference>
<feature type="domain" description="Calx-beta" evidence="6">
    <location>
        <begin position="354"/>
        <end position="465"/>
    </location>
</feature>
<dbReference type="SUPFAM" id="SSF141072">
    <property type="entry name" value="CalX-like"/>
    <property type="match status" value="2"/>
</dbReference>
<keyword evidence="2" id="KW-0677">Repeat</keyword>
<keyword evidence="1" id="KW-0732">Signal</keyword>
<evidence type="ECO:0000313" key="7">
    <source>
        <dbReference type="EMBL" id="KAJ8021949.1"/>
    </source>
</evidence>
<keyword evidence="5" id="KW-1133">Transmembrane helix</keyword>
<protein>
    <recommendedName>
        <fullName evidence="6">Calx-beta domain-containing protein</fullName>
    </recommendedName>
</protein>
<feature type="domain" description="Calx-beta" evidence="6">
    <location>
        <begin position="236"/>
        <end position="347"/>
    </location>
</feature>
<dbReference type="InterPro" id="IPR038081">
    <property type="entry name" value="CalX-like_sf"/>
</dbReference>
<name>A0A9Q1BE89_HOLLE</name>
<dbReference type="Proteomes" id="UP001152320">
    <property type="component" value="Chromosome 21"/>
</dbReference>
<evidence type="ECO:0000256" key="5">
    <source>
        <dbReference type="SAM" id="Phobius"/>
    </source>
</evidence>
<keyword evidence="5" id="KW-0812">Transmembrane</keyword>
<keyword evidence="8" id="KW-1185">Reference proteome</keyword>
<dbReference type="GO" id="GO:0030001">
    <property type="term" value="P:metal ion transport"/>
    <property type="evidence" value="ECO:0007669"/>
    <property type="project" value="TreeGrafter"/>
</dbReference>
<evidence type="ECO:0000256" key="2">
    <source>
        <dbReference type="ARBA" id="ARBA00022737"/>
    </source>
</evidence>
<dbReference type="GO" id="GO:0007154">
    <property type="term" value="P:cell communication"/>
    <property type="evidence" value="ECO:0007669"/>
    <property type="project" value="InterPro"/>
</dbReference>